<reference evidence="1" key="1">
    <citation type="submission" date="2023-07" db="EMBL/GenBank/DDBJ databases">
        <authorList>
            <person name="Stuckert A."/>
        </authorList>
    </citation>
    <scope>NUCLEOTIDE SEQUENCE</scope>
</reference>
<evidence type="ECO:0000313" key="2">
    <source>
        <dbReference type="Proteomes" id="UP001176940"/>
    </source>
</evidence>
<dbReference type="Proteomes" id="UP001176940">
    <property type="component" value="Unassembled WGS sequence"/>
</dbReference>
<evidence type="ECO:0000313" key="1">
    <source>
        <dbReference type="EMBL" id="CAJ0920257.1"/>
    </source>
</evidence>
<comment type="caution">
    <text evidence="1">The sequence shown here is derived from an EMBL/GenBank/DDBJ whole genome shotgun (WGS) entry which is preliminary data.</text>
</comment>
<proteinExistence type="predicted"/>
<accession>A0ABN9KQU6</accession>
<sequence length="97" mass="10686">MPQSISPTIHKTAQRQASTLLEQGQISTPAQEHDAEEPVWMTQGCVIHIKQAGGHIARRWEALNQDLRHRSDWTACSVPGSAFSDSGTICDYGISWA</sequence>
<protein>
    <submittedName>
        <fullName evidence="1">Uncharacterized protein</fullName>
    </submittedName>
</protein>
<dbReference type="EMBL" id="CAUEEQ010001570">
    <property type="protein sequence ID" value="CAJ0920257.1"/>
    <property type="molecule type" value="Genomic_DNA"/>
</dbReference>
<name>A0ABN9KQU6_9NEOB</name>
<gene>
    <name evidence="1" type="ORF">RIMI_LOCUS1220927</name>
</gene>
<keyword evidence="2" id="KW-1185">Reference proteome</keyword>
<organism evidence="1 2">
    <name type="scientific">Ranitomeya imitator</name>
    <name type="common">mimic poison frog</name>
    <dbReference type="NCBI Taxonomy" id="111125"/>
    <lineage>
        <taxon>Eukaryota</taxon>
        <taxon>Metazoa</taxon>
        <taxon>Chordata</taxon>
        <taxon>Craniata</taxon>
        <taxon>Vertebrata</taxon>
        <taxon>Euteleostomi</taxon>
        <taxon>Amphibia</taxon>
        <taxon>Batrachia</taxon>
        <taxon>Anura</taxon>
        <taxon>Neobatrachia</taxon>
        <taxon>Hyloidea</taxon>
        <taxon>Dendrobatidae</taxon>
        <taxon>Dendrobatinae</taxon>
        <taxon>Ranitomeya</taxon>
    </lineage>
</organism>